<protein>
    <recommendedName>
        <fullName evidence="3">Ig-like domain-containing protein</fullName>
    </recommendedName>
</protein>
<comment type="caution">
    <text evidence="1">The sequence shown here is derived from an EMBL/GenBank/DDBJ whole genome shotgun (WGS) entry which is preliminary data.</text>
</comment>
<evidence type="ECO:0000313" key="1">
    <source>
        <dbReference type="EMBL" id="KAJ6217924.1"/>
    </source>
</evidence>
<accession>A0A9Q0M308</accession>
<gene>
    <name evidence="1" type="ORF">RDWZM_009081</name>
</gene>
<dbReference type="OMA" id="LINVECH"/>
<reference evidence="1" key="1">
    <citation type="submission" date="2022-12" db="EMBL/GenBank/DDBJ databases">
        <title>Genome assemblies of Blomia tropicalis.</title>
        <authorList>
            <person name="Cui Y."/>
        </authorList>
    </citation>
    <scope>NUCLEOTIDE SEQUENCE</scope>
    <source>
        <tissue evidence="1">Adult mites</tissue>
    </source>
</reference>
<dbReference type="Gene3D" id="2.60.40.10">
    <property type="entry name" value="Immunoglobulins"/>
    <property type="match status" value="1"/>
</dbReference>
<dbReference type="EMBL" id="JAPWDV010000003">
    <property type="protein sequence ID" value="KAJ6217924.1"/>
    <property type="molecule type" value="Genomic_DNA"/>
</dbReference>
<dbReference type="PANTHER" id="PTHR21261:SF15">
    <property type="entry name" value="BEATEN PATH IIIA, ISOFORM D-RELATED"/>
    <property type="match status" value="1"/>
</dbReference>
<evidence type="ECO:0008006" key="3">
    <source>
        <dbReference type="Google" id="ProtNLM"/>
    </source>
</evidence>
<organism evidence="1 2">
    <name type="scientific">Blomia tropicalis</name>
    <name type="common">Mite</name>
    <dbReference type="NCBI Taxonomy" id="40697"/>
    <lineage>
        <taxon>Eukaryota</taxon>
        <taxon>Metazoa</taxon>
        <taxon>Ecdysozoa</taxon>
        <taxon>Arthropoda</taxon>
        <taxon>Chelicerata</taxon>
        <taxon>Arachnida</taxon>
        <taxon>Acari</taxon>
        <taxon>Acariformes</taxon>
        <taxon>Sarcoptiformes</taxon>
        <taxon>Astigmata</taxon>
        <taxon>Glycyphagoidea</taxon>
        <taxon>Echimyopodidae</taxon>
        <taxon>Blomia</taxon>
    </lineage>
</organism>
<keyword evidence="2" id="KW-1185">Reference proteome</keyword>
<evidence type="ECO:0000313" key="2">
    <source>
        <dbReference type="Proteomes" id="UP001142055"/>
    </source>
</evidence>
<dbReference type="AlphaFoldDB" id="A0A9Q0M308"/>
<feature type="non-terminal residue" evidence="1">
    <location>
        <position position="323"/>
    </location>
</feature>
<sequence length="323" mass="36339">MGKPFWLNCSYELDNQGLYSIKWYHWNPDSNVNGEFYRWLPNDTPPGQMFPMKGIHLDLDRCNFGHVYFTKSDIFTDGSFRCEVSAEAPSFKTVRKEMELHVYSLPSGKPTIKGLGPDPSHYGPGDLINVECHSKPSRPAAKISWLINGEMINPKFVKTIPGPKQMDGLQSTRSEISFYSERSHYRNGLLKIHCIAKIDQQYDVHTDKILIGEPTKSANGHQTNVGKAQSSLAESMERDMPYISGFKNGPYRVGEYLNLTCVAKGKTAPRLTFFVNDVEANASQIRPFSVIRVSDGLFASKLMLEFAVEPNESPTSTTLLQSK</sequence>
<dbReference type="Proteomes" id="UP001142055">
    <property type="component" value="Chromosome 3"/>
</dbReference>
<dbReference type="PANTHER" id="PTHR21261">
    <property type="entry name" value="BEAT PROTEIN"/>
    <property type="match status" value="1"/>
</dbReference>
<name>A0A9Q0M308_BLOTA</name>
<dbReference type="SUPFAM" id="SSF48726">
    <property type="entry name" value="Immunoglobulin"/>
    <property type="match status" value="1"/>
</dbReference>
<dbReference type="InterPro" id="IPR036179">
    <property type="entry name" value="Ig-like_dom_sf"/>
</dbReference>
<proteinExistence type="predicted"/>
<dbReference type="InterPro" id="IPR013783">
    <property type="entry name" value="Ig-like_fold"/>
</dbReference>